<dbReference type="SUPFAM" id="SSF47113">
    <property type="entry name" value="Histone-fold"/>
    <property type="match status" value="1"/>
</dbReference>
<evidence type="ECO:0000259" key="8">
    <source>
        <dbReference type="Pfam" id="PF00808"/>
    </source>
</evidence>
<feature type="region of interest" description="Disordered" evidence="7">
    <location>
        <begin position="1"/>
        <end position="55"/>
    </location>
</feature>
<proteinExistence type="inferred from homology"/>
<dbReference type="InterPro" id="IPR009072">
    <property type="entry name" value="Histone-fold"/>
</dbReference>
<feature type="domain" description="Transcription factor CBF/NF-Y/archaeal histone" evidence="8">
    <location>
        <begin position="167"/>
        <end position="230"/>
    </location>
</feature>
<evidence type="ECO:0000256" key="3">
    <source>
        <dbReference type="ARBA" id="ARBA00023125"/>
    </source>
</evidence>
<dbReference type="InterPro" id="IPR050568">
    <property type="entry name" value="Transcr_DNA_Rep_Reg"/>
</dbReference>
<evidence type="ECO:0000256" key="5">
    <source>
        <dbReference type="ARBA" id="ARBA00023242"/>
    </source>
</evidence>
<feature type="compositionally biased region" description="Gly residues" evidence="7">
    <location>
        <begin position="384"/>
        <end position="395"/>
    </location>
</feature>
<reference evidence="9" key="1">
    <citation type="submission" date="2023-10" db="EMBL/GenBank/DDBJ databases">
        <title>Genome assembly of Pristionchus species.</title>
        <authorList>
            <person name="Yoshida K."/>
            <person name="Sommer R.J."/>
        </authorList>
    </citation>
    <scope>NUCLEOTIDE SEQUENCE</scope>
    <source>
        <strain evidence="9">RS5133</strain>
    </source>
</reference>
<feature type="compositionally biased region" description="Low complexity" evidence="7">
    <location>
        <begin position="41"/>
        <end position="53"/>
    </location>
</feature>
<dbReference type="CDD" id="cd22908">
    <property type="entry name" value="HFD_NFYC-like"/>
    <property type="match status" value="1"/>
</dbReference>
<dbReference type="FunFam" id="1.10.20.10:FF:000062">
    <property type="entry name" value="Nuclear transcription factor Y subunit C"/>
    <property type="match status" value="1"/>
</dbReference>
<dbReference type="EMBL" id="BTSY01000005">
    <property type="protein sequence ID" value="GMT28142.1"/>
    <property type="molecule type" value="Genomic_DNA"/>
</dbReference>
<dbReference type="PANTHER" id="PTHR10252:SF8">
    <property type="entry name" value="NUCLEAR TRANSCRIPTION FACTOR Y SUBUNIT GAMMA"/>
    <property type="match status" value="1"/>
</dbReference>
<dbReference type="Gene3D" id="1.10.20.10">
    <property type="entry name" value="Histone, subunit A"/>
    <property type="match status" value="1"/>
</dbReference>
<keyword evidence="2" id="KW-0805">Transcription regulation</keyword>
<accession>A0AAV5WAZ7</accession>
<organism evidence="9 10">
    <name type="scientific">Pristionchus fissidentatus</name>
    <dbReference type="NCBI Taxonomy" id="1538716"/>
    <lineage>
        <taxon>Eukaryota</taxon>
        <taxon>Metazoa</taxon>
        <taxon>Ecdysozoa</taxon>
        <taxon>Nematoda</taxon>
        <taxon>Chromadorea</taxon>
        <taxon>Rhabditida</taxon>
        <taxon>Rhabditina</taxon>
        <taxon>Diplogasteromorpha</taxon>
        <taxon>Diplogasteroidea</taxon>
        <taxon>Neodiplogasteridae</taxon>
        <taxon>Pristionchus</taxon>
    </lineage>
</organism>
<evidence type="ECO:0000256" key="6">
    <source>
        <dbReference type="ARBA" id="ARBA00038129"/>
    </source>
</evidence>
<comment type="caution">
    <text evidence="9">The sequence shown here is derived from an EMBL/GenBank/DDBJ whole genome shotgun (WGS) entry which is preliminary data.</text>
</comment>
<dbReference type="GO" id="GO:0046982">
    <property type="term" value="F:protein heterodimerization activity"/>
    <property type="evidence" value="ECO:0007669"/>
    <property type="project" value="InterPro"/>
</dbReference>
<dbReference type="Proteomes" id="UP001432322">
    <property type="component" value="Unassembled WGS sequence"/>
</dbReference>
<protein>
    <recommendedName>
        <fullName evidence="8">Transcription factor CBF/NF-Y/archaeal histone domain-containing protein</fullName>
    </recommendedName>
</protein>
<evidence type="ECO:0000256" key="1">
    <source>
        <dbReference type="ARBA" id="ARBA00004123"/>
    </source>
</evidence>
<keyword evidence="10" id="KW-1185">Reference proteome</keyword>
<dbReference type="Pfam" id="PF00808">
    <property type="entry name" value="CBFD_NFYB_HMF"/>
    <property type="match status" value="1"/>
</dbReference>
<feature type="compositionally biased region" description="Polar residues" evidence="7">
    <location>
        <begin position="20"/>
        <end position="38"/>
    </location>
</feature>
<keyword evidence="3" id="KW-0238">DNA-binding</keyword>
<feature type="compositionally biased region" description="Polar residues" evidence="7">
    <location>
        <begin position="396"/>
        <end position="406"/>
    </location>
</feature>
<evidence type="ECO:0000256" key="7">
    <source>
        <dbReference type="SAM" id="MobiDB-lite"/>
    </source>
</evidence>
<dbReference type="GO" id="GO:0000978">
    <property type="term" value="F:RNA polymerase II cis-regulatory region sequence-specific DNA binding"/>
    <property type="evidence" value="ECO:0007669"/>
    <property type="project" value="TreeGrafter"/>
</dbReference>
<evidence type="ECO:0000313" key="9">
    <source>
        <dbReference type="EMBL" id="GMT28142.1"/>
    </source>
</evidence>
<comment type="similarity">
    <text evidence="6">Belongs to the NFYC/HAP5 subunit family.</text>
</comment>
<dbReference type="GO" id="GO:0001228">
    <property type="term" value="F:DNA-binding transcription activator activity, RNA polymerase II-specific"/>
    <property type="evidence" value="ECO:0007669"/>
    <property type="project" value="TreeGrafter"/>
</dbReference>
<evidence type="ECO:0000256" key="2">
    <source>
        <dbReference type="ARBA" id="ARBA00023015"/>
    </source>
</evidence>
<dbReference type="GO" id="GO:0016602">
    <property type="term" value="C:CCAAT-binding factor complex"/>
    <property type="evidence" value="ECO:0007669"/>
    <property type="project" value="TreeGrafter"/>
</dbReference>
<dbReference type="AlphaFoldDB" id="A0AAV5WAZ7"/>
<sequence>MYSGGQPSTSSHHHSDQSSFYPHTSANVHGQLPSTSHDASLDSSMPGPSSSSPQYIEMLPMRASNGSGLNYGSGGNHDFPMDINPIEETVEMEEEMPCTSRQKEGTSATMKPFPDQATKPANHKPKVFKVEGYDMKKMIRNFWPMQKKRVENMSTKYLREASRNQVLPLARVKKIMKIDENVQKQMIAADAPLLLSVASEMFIEELTLRSWEVTEEAKRKTLQKVDVATASVRHDHMDFLIDIIPRTGIIPRPKESPKAGLGQAQIVQIVRDGLSMEGNKFVLKGGNTLIADPGASSSIPHEFSARLESGEEAQVIQIGKPIPLSSQAMTQLGLANFPPLAPPPSSSHSNPPSSHSLPPSIRLVSRDAPPHRSMKMMQKRSTIGGQGQGEMGGEGTSTSRTGHNGQ</sequence>
<keyword evidence="5" id="KW-0539">Nucleus</keyword>
<evidence type="ECO:0000256" key="4">
    <source>
        <dbReference type="ARBA" id="ARBA00023163"/>
    </source>
</evidence>
<dbReference type="InterPro" id="IPR003958">
    <property type="entry name" value="CBFA_NFYB_domain"/>
</dbReference>
<keyword evidence="4" id="KW-0804">Transcription</keyword>
<dbReference type="PANTHER" id="PTHR10252">
    <property type="entry name" value="HISTONE-LIKE TRANSCRIPTION FACTOR CCAAT-RELATED"/>
    <property type="match status" value="1"/>
</dbReference>
<feature type="compositionally biased region" description="Low complexity" evidence="7">
    <location>
        <begin position="346"/>
        <end position="360"/>
    </location>
</feature>
<feature type="region of interest" description="Disordered" evidence="7">
    <location>
        <begin position="100"/>
        <end position="121"/>
    </location>
</feature>
<comment type="subcellular location">
    <subcellularLocation>
        <location evidence="1">Nucleus</location>
    </subcellularLocation>
</comment>
<evidence type="ECO:0000313" key="10">
    <source>
        <dbReference type="Proteomes" id="UP001432322"/>
    </source>
</evidence>
<gene>
    <name evidence="9" type="ORF">PFISCL1PPCAC_19439</name>
</gene>
<feature type="region of interest" description="Disordered" evidence="7">
    <location>
        <begin position="334"/>
        <end position="406"/>
    </location>
</feature>
<name>A0AAV5WAZ7_9BILA</name>